<feature type="region of interest" description="Disordered" evidence="4">
    <location>
        <begin position="51"/>
        <end position="104"/>
    </location>
</feature>
<dbReference type="EMBL" id="DS985241">
    <property type="protein sequence ID" value="EDV29569.1"/>
    <property type="molecule type" value="Genomic_DNA"/>
</dbReference>
<evidence type="ECO:0000256" key="2">
    <source>
        <dbReference type="ARBA" id="ARBA00023027"/>
    </source>
</evidence>
<feature type="binding site" evidence="3">
    <location>
        <position position="245"/>
    </location>
    <ligand>
        <name>Zn(2+)</name>
        <dbReference type="ChEBI" id="CHEBI:29105"/>
    </ligand>
</feature>
<dbReference type="OMA" id="YFVRCLH"/>
<dbReference type="Pfam" id="PF02146">
    <property type="entry name" value="SIR2"/>
    <property type="match status" value="1"/>
</dbReference>
<dbReference type="InterPro" id="IPR003000">
    <property type="entry name" value="Sirtuin"/>
</dbReference>
<keyword evidence="1" id="KW-0808">Transferase</keyword>
<dbReference type="InterPro" id="IPR026590">
    <property type="entry name" value="Ssirtuin_cat_dom"/>
</dbReference>
<name>B3RLQ5_TRIAD</name>
<dbReference type="Gene3D" id="3.30.1600.10">
    <property type="entry name" value="SIR2/SIRT2 'Small Domain"/>
    <property type="match status" value="1"/>
</dbReference>
<dbReference type="AlphaFoldDB" id="B3RLQ5"/>
<dbReference type="CTD" id="6749985"/>
<keyword evidence="3" id="KW-0862">Zinc</keyword>
<feature type="active site" description="Proton acceptor" evidence="3">
    <location>
        <position position="237"/>
    </location>
</feature>
<dbReference type="GeneID" id="6749985"/>
<dbReference type="PANTHER" id="PTHR11085">
    <property type="entry name" value="NAD-DEPENDENT PROTEIN DEACYLASE SIRTUIN-5, MITOCHONDRIAL-RELATED"/>
    <property type="match status" value="1"/>
</dbReference>
<feature type="binding site" evidence="3">
    <location>
        <position position="272"/>
    </location>
    <ligand>
        <name>Zn(2+)</name>
        <dbReference type="ChEBI" id="CHEBI:29105"/>
    </ligand>
</feature>
<dbReference type="Proteomes" id="UP000009022">
    <property type="component" value="Unassembled WGS sequence"/>
</dbReference>
<dbReference type="GO" id="GO:0070403">
    <property type="term" value="F:NAD+ binding"/>
    <property type="evidence" value="ECO:0007669"/>
    <property type="project" value="InterPro"/>
</dbReference>
<evidence type="ECO:0000313" key="6">
    <source>
        <dbReference type="EMBL" id="EDV29569.1"/>
    </source>
</evidence>
<protein>
    <recommendedName>
        <fullName evidence="5">Deacetylase sirtuin-type domain-containing protein</fullName>
    </recommendedName>
</protein>
<dbReference type="OrthoDB" id="420264at2759"/>
<dbReference type="SUPFAM" id="SSF52467">
    <property type="entry name" value="DHS-like NAD/FAD-binding domain"/>
    <property type="match status" value="1"/>
</dbReference>
<evidence type="ECO:0000256" key="3">
    <source>
        <dbReference type="PROSITE-ProRule" id="PRU00236"/>
    </source>
</evidence>
<dbReference type="GO" id="GO:0017136">
    <property type="term" value="F:histone deacetylase activity, NAD-dependent"/>
    <property type="evidence" value="ECO:0000318"/>
    <property type="project" value="GO_Central"/>
</dbReference>
<organism evidence="6 7">
    <name type="scientific">Trichoplax adhaerens</name>
    <name type="common">Trichoplax reptans</name>
    <dbReference type="NCBI Taxonomy" id="10228"/>
    <lineage>
        <taxon>Eukaryota</taxon>
        <taxon>Metazoa</taxon>
        <taxon>Placozoa</taxon>
        <taxon>Uniplacotomia</taxon>
        <taxon>Trichoplacea</taxon>
        <taxon>Trichoplacidae</taxon>
        <taxon>Trichoplax</taxon>
    </lineage>
</organism>
<dbReference type="InParanoid" id="B3RLQ5"/>
<sequence>MDHKGKKQSVITCNTHTLVDLFTDLTISSPDIKKDETNLKNDRIKLYVDKAEKRTGKKESSSGKGSKNNKSRIEALPIRGQVNITSAERTRRKNGGELASDNKTLRRSRTLDPLHKIAAIINHKSCKNILILAGAGISTSSGIPDFRSPKTGIYSILKNNNLSSPTDAFDIDYFRSNPAVFYELAKDLYPGQYRPNYAHYFIKLLCDKGLLGRMYTQNIDGLERLADIPSSKLVEAHGTFSSATCTCCKKTFNGDFIKSAIMNKIIPKCDRCSGIIKPDIVFFGENLPKRFYKLYKKDIAGCDLVIVMGTSLQVEPFASLVDKIPQRTPRVLINKEIVGPFTRKKRRFTDIIYTGDIVDGLKELAKNAGLRDEMIRLSLASKAFYR</sequence>
<dbReference type="Gene3D" id="3.40.50.1220">
    <property type="entry name" value="TPP-binding domain"/>
    <property type="match status" value="1"/>
</dbReference>
<feature type="binding site" evidence="3">
    <location>
        <position position="269"/>
    </location>
    <ligand>
        <name>Zn(2+)</name>
        <dbReference type="ChEBI" id="CHEBI:29105"/>
    </ligand>
</feature>
<proteinExistence type="predicted"/>
<evidence type="ECO:0000259" key="5">
    <source>
        <dbReference type="PROSITE" id="PS50305"/>
    </source>
</evidence>
<dbReference type="InterPro" id="IPR050134">
    <property type="entry name" value="NAD-dep_sirtuin_deacylases"/>
</dbReference>
<dbReference type="GO" id="GO:0005634">
    <property type="term" value="C:nucleus"/>
    <property type="evidence" value="ECO:0000318"/>
    <property type="project" value="GO_Central"/>
</dbReference>
<keyword evidence="2" id="KW-0520">NAD</keyword>
<feature type="domain" description="Deacetylase sirtuin-type" evidence="5">
    <location>
        <begin position="104"/>
        <end position="380"/>
    </location>
</feature>
<evidence type="ECO:0000313" key="7">
    <source>
        <dbReference type="Proteomes" id="UP000009022"/>
    </source>
</evidence>
<evidence type="ECO:0000256" key="4">
    <source>
        <dbReference type="SAM" id="MobiDB-lite"/>
    </source>
</evidence>
<dbReference type="RefSeq" id="XP_002108771.1">
    <property type="nucleotide sequence ID" value="XM_002108735.1"/>
</dbReference>
<dbReference type="CDD" id="cd01408">
    <property type="entry name" value="SIRT1"/>
    <property type="match status" value="1"/>
</dbReference>
<dbReference type="InterPro" id="IPR029035">
    <property type="entry name" value="DHS-like_NAD/FAD-binding_dom"/>
</dbReference>
<dbReference type="PANTHER" id="PTHR11085:SF7">
    <property type="entry name" value="NAD-DEPENDENT PROTEIN DEACETYLASE"/>
    <property type="match status" value="1"/>
</dbReference>
<dbReference type="PROSITE" id="PS50305">
    <property type="entry name" value="SIRTUIN"/>
    <property type="match status" value="1"/>
</dbReference>
<dbReference type="STRING" id="10228.B3RLQ5"/>
<accession>B3RLQ5</accession>
<gene>
    <name evidence="6" type="ORF">TRIADDRAFT_52084</name>
</gene>
<dbReference type="InterPro" id="IPR026591">
    <property type="entry name" value="Sirtuin_cat_small_dom_sf"/>
</dbReference>
<keyword evidence="7" id="KW-1185">Reference proteome</keyword>
<feature type="compositionally biased region" description="Basic and acidic residues" evidence="4">
    <location>
        <begin position="51"/>
        <end position="61"/>
    </location>
</feature>
<dbReference type="eggNOG" id="KOG2682">
    <property type="taxonomic scope" value="Eukaryota"/>
</dbReference>
<keyword evidence="3" id="KW-0479">Metal-binding</keyword>
<dbReference type="GO" id="GO:0046872">
    <property type="term" value="F:metal ion binding"/>
    <property type="evidence" value="ECO:0007669"/>
    <property type="project" value="UniProtKB-KW"/>
</dbReference>
<evidence type="ECO:0000256" key="1">
    <source>
        <dbReference type="ARBA" id="ARBA00022679"/>
    </source>
</evidence>
<reference evidence="6 7" key="1">
    <citation type="journal article" date="2008" name="Nature">
        <title>The Trichoplax genome and the nature of placozoans.</title>
        <authorList>
            <person name="Srivastava M."/>
            <person name="Begovic E."/>
            <person name="Chapman J."/>
            <person name="Putnam N.H."/>
            <person name="Hellsten U."/>
            <person name="Kawashima T."/>
            <person name="Kuo A."/>
            <person name="Mitros T."/>
            <person name="Salamov A."/>
            <person name="Carpenter M.L."/>
            <person name="Signorovitch A.Y."/>
            <person name="Moreno M.A."/>
            <person name="Kamm K."/>
            <person name="Grimwood J."/>
            <person name="Schmutz J."/>
            <person name="Shapiro H."/>
            <person name="Grigoriev I.V."/>
            <person name="Buss L.W."/>
            <person name="Schierwater B."/>
            <person name="Dellaporta S.L."/>
            <person name="Rokhsar D.S."/>
        </authorList>
    </citation>
    <scope>NUCLEOTIDE SEQUENCE [LARGE SCALE GENOMIC DNA]</scope>
    <source>
        <strain evidence="6 7">Grell-BS-1999</strain>
    </source>
</reference>
<dbReference type="KEGG" id="tad:TRIADDRAFT_52084"/>
<feature type="binding site" evidence="3">
    <location>
        <position position="248"/>
    </location>
    <ligand>
        <name>Zn(2+)</name>
        <dbReference type="ChEBI" id="CHEBI:29105"/>
    </ligand>
</feature>
<dbReference type="HOGENOM" id="CLU_023643_7_0_1"/>
<dbReference type="PhylomeDB" id="B3RLQ5"/>